<protein>
    <recommendedName>
        <fullName evidence="1">Reverse transcriptase Ty1/copia-type domain-containing protein</fullName>
    </recommendedName>
</protein>
<name>A0A4Y2RWZ5_ARAVE</name>
<feature type="domain" description="Reverse transcriptase Ty1/copia-type" evidence="1">
    <location>
        <begin position="4"/>
        <end position="61"/>
    </location>
</feature>
<organism evidence="2 3">
    <name type="scientific">Araneus ventricosus</name>
    <name type="common">Orbweaver spider</name>
    <name type="synonym">Epeira ventricosa</name>
    <dbReference type="NCBI Taxonomy" id="182803"/>
    <lineage>
        <taxon>Eukaryota</taxon>
        <taxon>Metazoa</taxon>
        <taxon>Ecdysozoa</taxon>
        <taxon>Arthropoda</taxon>
        <taxon>Chelicerata</taxon>
        <taxon>Arachnida</taxon>
        <taxon>Araneae</taxon>
        <taxon>Araneomorphae</taxon>
        <taxon>Entelegynae</taxon>
        <taxon>Araneoidea</taxon>
        <taxon>Araneidae</taxon>
        <taxon>Araneus</taxon>
    </lineage>
</organism>
<dbReference type="AlphaFoldDB" id="A0A4Y2RWZ5"/>
<proteinExistence type="predicted"/>
<dbReference type="Pfam" id="PF07727">
    <property type="entry name" value="RVT_2"/>
    <property type="match status" value="1"/>
</dbReference>
<dbReference type="InterPro" id="IPR013103">
    <property type="entry name" value="RVT_2"/>
</dbReference>
<evidence type="ECO:0000259" key="1">
    <source>
        <dbReference type="Pfam" id="PF07727"/>
    </source>
</evidence>
<evidence type="ECO:0000313" key="3">
    <source>
        <dbReference type="Proteomes" id="UP000499080"/>
    </source>
</evidence>
<keyword evidence="3" id="KW-1185">Reference proteome</keyword>
<accession>A0A4Y2RWZ5</accession>
<reference evidence="2 3" key="1">
    <citation type="journal article" date="2019" name="Sci. Rep.">
        <title>Orb-weaving spider Araneus ventricosus genome elucidates the spidroin gene catalogue.</title>
        <authorList>
            <person name="Kono N."/>
            <person name="Nakamura H."/>
            <person name="Ohtoshi R."/>
            <person name="Moran D.A.P."/>
            <person name="Shinohara A."/>
            <person name="Yoshida Y."/>
            <person name="Fujiwara M."/>
            <person name="Mori M."/>
            <person name="Tomita M."/>
            <person name="Arakawa K."/>
        </authorList>
    </citation>
    <scope>NUCLEOTIDE SEQUENCE [LARGE SCALE GENOMIC DNA]</scope>
</reference>
<dbReference type="OrthoDB" id="422839at2759"/>
<dbReference type="Proteomes" id="UP000499080">
    <property type="component" value="Unassembled WGS sequence"/>
</dbReference>
<evidence type="ECO:0000313" key="2">
    <source>
        <dbReference type="EMBL" id="GBN80414.1"/>
    </source>
</evidence>
<dbReference type="EMBL" id="BGPR01018887">
    <property type="protein sequence ID" value="GBN80414.1"/>
    <property type="molecule type" value="Genomic_DNA"/>
</dbReference>
<sequence length="101" mass="11375">MVEKKRKRIVARVYEEKTSSKLNAPVARLSTVRKVISCALQNYWSIRQLDIPSAFLNGEVEFAGAALTSAEHVSMSRIADELEKNEMTVGILYKITKGQFN</sequence>
<comment type="caution">
    <text evidence="2">The sequence shown here is derived from an EMBL/GenBank/DDBJ whole genome shotgun (WGS) entry which is preliminary data.</text>
</comment>
<gene>
    <name evidence="2" type="ORF">AVEN_183619_1</name>
</gene>